<gene>
    <name evidence="1" type="ORF">MCEL_18750</name>
</gene>
<proteinExistence type="predicted"/>
<dbReference type="AlphaFoldDB" id="A0A7I7RH28"/>
<name>A0A7I7RH28_MYCCF</name>
<keyword evidence="2" id="KW-1185">Reference proteome</keyword>
<dbReference type="KEGG" id="mcee:MCEL_18750"/>
<protein>
    <submittedName>
        <fullName evidence="1">Uncharacterized protein</fullName>
    </submittedName>
</protein>
<reference evidence="1 2" key="1">
    <citation type="journal article" date="2019" name="Emerg. Microbes Infect.">
        <title>Comprehensive subspecies identification of 175 nontuberculous mycobacteria species based on 7547 genomic profiles.</title>
        <authorList>
            <person name="Matsumoto Y."/>
            <person name="Kinjo T."/>
            <person name="Motooka D."/>
            <person name="Nabeya D."/>
            <person name="Jung N."/>
            <person name="Uechi K."/>
            <person name="Horii T."/>
            <person name="Iida T."/>
            <person name="Fujita J."/>
            <person name="Nakamura S."/>
        </authorList>
    </citation>
    <scope>NUCLEOTIDE SEQUENCE [LARGE SCALE GENOMIC DNA]</scope>
    <source>
        <strain evidence="1 2">JCM 18439</strain>
    </source>
</reference>
<evidence type="ECO:0000313" key="1">
    <source>
        <dbReference type="EMBL" id="BBY43580.1"/>
    </source>
</evidence>
<evidence type="ECO:0000313" key="2">
    <source>
        <dbReference type="Proteomes" id="UP000466431"/>
    </source>
</evidence>
<sequence length="77" mass="8158">MLRYVATAARPYACALTFGTAEGRIVDGTLGGSIAGICSTLYRARAILVTDETPNGYALPIYRGAFNVATMREVAKV</sequence>
<accession>A0A7I7RH28</accession>
<dbReference type="Proteomes" id="UP000466431">
    <property type="component" value="Chromosome"/>
</dbReference>
<dbReference type="EMBL" id="AP022591">
    <property type="protein sequence ID" value="BBY43580.1"/>
    <property type="molecule type" value="Genomic_DNA"/>
</dbReference>
<organism evidence="1 2">
    <name type="scientific">Mycolicibacterium celeriflavum</name>
    <name type="common">Mycobacterium celeriflavum</name>
    <dbReference type="NCBI Taxonomy" id="1249101"/>
    <lineage>
        <taxon>Bacteria</taxon>
        <taxon>Bacillati</taxon>
        <taxon>Actinomycetota</taxon>
        <taxon>Actinomycetes</taxon>
        <taxon>Mycobacteriales</taxon>
        <taxon>Mycobacteriaceae</taxon>
        <taxon>Mycolicibacterium</taxon>
    </lineage>
</organism>